<dbReference type="RefSeq" id="WP_311558140.1">
    <property type="nucleotide sequence ID" value="NZ_JAVREJ010000014.1"/>
</dbReference>
<evidence type="ECO:0000313" key="1">
    <source>
        <dbReference type="EMBL" id="MDT0351713.1"/>
    </source>
</evidence>
<keyword evidence="2" id="KW-1185">Reference proteome</keyword>
<accession>A0ABU2NFE5</accession>
<dbReference type="EMBL" id="JAVREJ010000014">
    <property type="protein sequence ID" value="MDT0351713.1"/>
    <property type="molecule type" value="Genomic_DNA"/>
</dbReference>
<protein>
    <submittedName>
        <fullName evidence="1">Uncharacterized protein</fullName>
    </submittedName>
</protein>
<gene>
    <name evidence="1" type="ORF">RM445_19500</name>
</gene>
<organism evidence="1 2">
    <name type="scientific">Pseudonocardia charpentierae</name>
    <dbReference type="NCBI Taxonomy" id="3075545"/>
    <lineage>
        <taxon>Bacteria</taxon>
        <taxon>Bacillati</taxon>
        <taxon>Actinomycetota</taxon>
        <taxon>Actinomycetes</taxon>
        <taxon>Pseudonocardiales</taxon>
        <taxon>Pseudonocardiaceae</taxon>
        <taxon>Pseudonocardia</taxon>
    </lineage>
</organism>
<comment type="caution">
    <text evidence="1">The sequence shown here is derived from an EMBL/GenBank/DDBJ whole genome shotgun (WGS) entry which is preliminary data.</text>
</comment>
<reference evidence="2" key="1">
    <citation type="submission" date="2023-07" db="EMBL/GenBank/DDBJ databases">
        <title>30 novel species of actinomycetes from the DSMZ collection.</title>
        <authorList>
            <person name="Nouioui I."/>
        </authorList>
    </citation>
    <scope>NUCLEOTIDE SEQUENCE [LARGE SCALE GENOMIC DNA]</scope>
    <source>
        <strain evidence="2">DSM 45834</strain>
    </source>
</reference>
<dbReference type="Proteomes" id="UP001183202">
    <property type="component" value="Unassembled WGS sequence"/>
</dbReference>
<proteinExistence type="predicted"/>
<evidence type="ECO:0000313" key="2">
    <source>
        <dbReference type="Proteomes" id="UP001183202"/>
    </source>
</evidence>
<sequence>MAATTVDRTVEDLDRAMRSLRRAMRGIPLRAGSFRTTHHNLARDVAFLMVQIDSARGALRDK</sequence>
<name>A0ABU2NFE5_9PSEU</name>